<gene>
    <name evidence="2" type="ORF">SAMN05660493_00932</name>
</gene>
<dbReference type="EMBL" id="FTPU01000007">
    <property type="protein sequence ID" value="SIT96257.1"/>
    <property type="molecule type" value="Genomic_DNA"/>
</dbReference>
<dbReference type="STRING" id="1121284.SAMN05660493_00932"/>
<proteinExistence type="predicted"/>
<evidence type="ECO:0000313" key="2">
    <source>
        <dbReference type="EMBL" id="SIT96257.1"/>
    </source>
</evidence>
<dbReference type="RefSeq" id="WP_076782307.1">
    <property type="nucleotide sequence ID" value="NZ_FTPU01000007.1"/>
</dbReference>
<feature type="signal peptide" evidence="1">
    <location>
        <begin position="1"/>
        <end position="18"/>
    </location>
</feature>
<evidence type="ECO:0000313" key="3">
    <source>
        <dbReference type="Proteomes" id="UP000187261"/>
    </source>
</evidence>
<evidence type="ECO:0008006" key="4">
    <source>
        <dbReference type="Google" id="ProtNLM"/>
    </source>
</evidence>
<accession>A0A1U7PU70</accession>
<feature type="chain" id="PRO_5012256657" description="NVEALA protein" evidence="1">
    <location>
        <begin position="19"/>
        <end position="93"/>
    </location>
</feature>
<protein>
    <recommendedName>
        <fullName evidence="4">NVEALA protein</fullName>
    </recommendedName>
</protein>
<dbReference type="OrthoDB" id="1452818at2"/>
<keyword evidence="1" id="KW-0732">Signal</keyword>
<keyword evidence="3" id="KW-1185">Reference proteome</keyword>
<evidence type="ECO:0000256" key="1">
    <source>
        <dbReference type="SAM" id="SignalP"/>
    </source>
</evidence>
<organism evidence="2 3">
    <name type="scientific">Epilithonimonas bovis DSM 19482</name>
    <dbReference type="NCBI Taxonomy" id="1121284"/>
    <lineage>
        <taxon>Bacteria</taxon>
        <taxon>Pseudomonadati</taxon>
        <taxon>Bacteroidota</taxon>
        <taxon>Flavobacteriia</taxon>
        <taxon>Flavobacteriales</taxon>
        <taxon>Weeksellaceae</taxon>
        <taxon>Chryseobacterium group</taxon>
        <taxon>Epilithonimonas</taxon>
    </lineage>
</organism>
<reference evidence="3" key="1">
    <citation type="submission" date="2016-10" db="EMBL/GenBank/DDBJ databases">
        <authorList>
            <person name="Varghese N."/>
            <person name="Submissions S."/>
        </authorList>
    </citation>
    <scope>NUCLEOTIDE SEQUENCE [LARGE SCALE GENOMIC DNA]</scope>
    <source>
        <strain evidence="3">DSM 19482</strain>
    </source>
</reference>
<sequence>MKKLLFVAALGVAGFMSAKNISSTDPQLKKVKRDANKNGQNQVLKTDKKTSPCYWVESSCGEGGVKCTDNYEALVEFQYLLEDAFCGGCYIGC</sequence>
<name>A0A1U7PU70_9FLAO</name>
<dbReference type="AlphaFoldDB" id="A0A1U7PU70"/>
<dbReference type="Proteomes" id="UP000187261">
    <property type="component" value="Unassembled WGS sequence"/>
</dbReference>